<feature type="compositionally biased region" description="Low complexity" evidence="1">
    <location>
        <begin position="197"/>
        <end position="216"/>
    </location>
</feature>
<proteinExistence type="predicted"/>
<dbReference type="RefSeq" id="XP_040719842.1">
    <property type="nucleotide sequence ID" value="XM_040859378.1"/>
</dbReference>
<dbReference type="EMBL" id="MCFJ01000002">
    <property type="protein sequence ID" value="ORY69892.1"/>
    <property type="molecule type" value="Genomic_DNA"/>
</dbReference>
<protein>
    <submittedName>
        <fullName evidence="2">Uncharacterized protein</fullName>
    </submittedName>
</protein>
<sequence length="397" mass="44816">MACHGCRAMPSKDIAVMAAVYSSDQGLAKINIVGHPVDTYPNILEEGIYIFYGDRALQVAATPCDRKTCLRYSRYSVCSCQSNYFHSEQFHQSKIRGDSFIQGREQVEPCRDCLFDWLNLHDIARAAKNLYLQLLHAPRTLSWTTQPGELEMLYEGEIQGISDDHFSGAVEFPPHFIEWMQIAWFEFLNQGCRRSSKGPSTTSSSSGTYLTSSAPSEFSAKPPGSLSQKSAGKDDNIHSRLTSNGGYPDSPAHIHTFNDDSNASWDDCGIPIRDQAPEPDDFDFFNDIIKEEFPAVWDKVESNTDIDRRKWPTSTVPFDRCVFPSFWPDQLCSRKRSIFTSANQDVEGFGSLLGTIERVHQLIEVHCREAETTAQSWSIQDESRSSQGCQLHHNRQT</sequence>
<dbReference type="GeneID" id="63775590"/>
<dbReference type="AlphaFoldDB" id="A0A1Y2EE94"/>
<evidence type="ECO:0000313" key="3">
    <source>
        <dbReference type="Proteomes" id="UP000193689"/>
    </source>
</evidence>
<evidence type="ECO:0000256" key="1">
    <source>
        <dbReference type="SAM" id="MobiDB-lite"/>
    </source>
</evidence>
<comment type="caution">
    <text evidence="2">The sequence shown here is derived from an EMBL/GenBank/DDBJ whole genome shotgun (WGS) entry which is preliminary data.</text>
</comment>
<dbReference type="OrthoDB" id="4735764at2759"/>
<feature type="region of interest" description="Disordered" evidence="1">
    <location>
        <begin position="196"/>
        <end position="258"/>
    </location>
</feature>
<evidence type="ECO:0000313" key="2">
    <source>
        <dbReference type="EMBL" id="ORY69892.1"/>
    </source>
</evidence>
<reference evidence="2 3" key="1">
    <citation type="submission" date="2016-07" db="EMBL/GenBank/DDBJ databases">
        <title>Pervasive Adenine N6-methylation of Active Genes in Fungi.</title>
        <authorList>
            <consortium name="DOE Joint Genome Institute"/>
            <person name="Mondo S.J."/>
            <person name="Dannebaum R.O."/>
            <person name="Kuo R.C."/>
            <person name="Labutti K."/>
            <person name="Haridas S."/>
            <person name="Kuo A."/>
            <person name="Salamov A."/>
            <person name="Ahrendt S.R."/>
            <person name="Lipzen A."/>
            <person name="Sullivan W."/>
            <person name="Andreopoulos W.B."/>
            <person name="Clum A."/>
            <person name="Lindquist E."/>
            <person name="Daum C."/>
            <person name="Ramamoorthy G.K."/>
            <person name="Gryganskyi A."/>
            <person name="Culley D."/>
            <person name="Magnuson J.K."/>
            <person name="James T.Y."/>
            <person name="O'Malley M.A."/>
            <person name="Stajich J.E."/>
            <person name="Spatafora J.W."/>
            <person name="Visel A."/>
            <person name="Grigoriev I.V."/>
        </authorList>
    </citation>
    <scope>NUCLEOTIDE SEQUENCE [LARGE SCALE GENOMIC DNA]</scope>
    <source>
        <strain evidence="2 3">CBS 129021</strain>
    </source>
</reference>
<dbReference type="InParanoid" id="A0A1Y2EE94"/>
<accession>A0A1Y2EE94</accession>
<name>A0A1Y2EE94_9PEZI</name>
<organism evidence="2 3">
    <name type="scientific">Pseudomassariella vexata</name>
    <dbReference type="NCBI Taxonomy" id="1141098"/>
    <lineage>
        <taxon>Eukaryota</taxon>
        <taxon>Fungi</taxon>
        <taxon>Dikarya</taxon>
        <taxon>Ascomycota</taxon>
        <taxon>Pezizomycotina</taxon>
        <taxon>Sordariomycetes</taxon>
        <taxon>Xylariomycetidae</taxon>
        <taxon>Amphisphaeriales</taxon>
        <taxon>Pseudomassariaceae</taxon>
        <taxon>Pseudomassariella</taxon>
    </lineage>
</organism>
<dbReference type="Proteomes" id="UP000193689">
    <property type="component" value="Unassembled WGS sequence"/>
</dbReference>
<gene>
    <name evidence="2" type="ORF">BCR38DRAFT_420346</name>
</gene>
<keyword evidence="3" id="KW-1185">Reference proteome</keyword>